<dbReference type="FunFam" id="3.40.50.300:FF:000042">
    <property type="entry name" value="Maltose/maltodextrin ABC transporter, ATP-binding protein"/>
    <property type="match status" value="1"/>
</dbReference>
<keyword evidence="1" id="KW-0813">Transport</keyword>
<dbReference type="PROSITE" id="PS00211">
    <property type="entry name" value="ABC_TRANSPORTER_1"/>
    <property type="match status" value="1"/>
</dbReference>
<dbReference type="AlphaFoldDB" id="A0A367ZV21"/>
<dbReference type="Pfam" id="PF00005">
    <property type="entry name" value="ABC_tran"/>
    <property type="match status" value="1"/>
</dbReference>
<dbReference type="Gene3D" id="2.40.50.140">
    <property type="entry name" value="Nucleic acid-binding proteins"/>
    <property type="match status" value="1"/>
</dbReference>
<dbReference type="GO" id="GO:0016887">
    <property type="term" value="F:ATP hydrolysis activity"/>
    <property type="evidence" value="ECO:0007669"/>
    <property type="project" value="InterPro"/>
</dbReference>
<dbReference type="CDD" id="cd03301">
    <property type="entry name" value="ABC_MalK_N"/>
    <property type="match status" value="1"/>
</dbReference>
<gene>
    <name evidence="5" type="ORF">OZSIB_2081</name>
</gene>
<dbReference type="InterPro" id="IPR017871">
    <property type="entry name" value="ABC_transporter-like_CS"/>
</dbReference>
<sequence length="373" mass="41296">MASITFRKVVKHYEGVPAATVKGIDLHIKDKEFVVLVGPSGCGKSTSLRMIAGLEDITSGEILIGDTVVNHLPPKDRDIAMVFQNYALYPHMNVRENMSFGLQLRHFPQAEIDKRVNEAAAILGLANLLDRLPKQLSGGQRQRVALGRAIVREPKVFLMDEPLSNLDAKLRVQMRAEIKKLHQRLQTTFVYVTHDQVEAMTMADRIVLLHNGVIQQYDEPGIIYARPANTFVATFIGSPPMNLLKVTRTDQGLQLPGKDGGPSLTWTVPLAELFTTPLASDALILGIRPEHILVNPPAGAPPSLAVPCRVDLIEPMGAETYLYLTALGHTINARVDPTVKVEVGQECTAHIPLSRFHLFDEKTTDRLPRRDDH</sequence>
<dbReference type="SMART" id="SM00382">
    <property type="entry name" value="AAA"/>
    <property type="match status" value="1"/>
</dbReference>
<dbReference type="GO" id="GO:0055052">
    <property type="term" value="C:ATP-binding cassette (ABC) transporter complex, substrate-binding subunit-containing"/>
    <property type="evidence" value="ECO:0007669"/>
    <property type="project" value="TreeGrafter"/>
</dbReference>
<dbReference type="SUPFAM" id="SSF52540">
    <property type="entry name" value="P-loop containing nucleoside triphosphate hydrolases"/>
    <property type="match status" value="1"/>
</dbReference>
<evidence type="ECO:0000256" key="1">
    <source>
        <dbReference type="ARBA" id="ARBA00022448"/>
    </source>
</evidence>
<dbReference type="NCBIfam" id="NF008653">
    <property type="entry name" value="PRK11650.1"/>
    <property type="match status" value="1"/>
</dbReference>
<dbReference type="InterPro" id="IPR003593">
    <property type="entry name" value="AAA+_ATPase"/>
</dbReference>
<dbReference type="Gene3D" id="3.40.50.300">
    <property type="entry name" value="P-loop containing nucleotide triphosphate hydrolases"/>
    <property type="match status" value="1"/>
</dbReference>
<dbReference type="InterPro" id="IPR003439">
    <property type="entry name" value="ABC_transporter-like_ATP-bd"/>
</dbReference>
<dbReference type="PANTHER" id="PTHR43875:SF1">
    <property type="entry name" value="OSMOPROTECTIVE COMPOUNDS UPTAKE ATP-BINDING PROTEIN GGTA"/>
    <property type="match status" value="1"/>
</dbReference>
<evidence type="ECO:0000256" key="3">
    <source>
        <dbReference type="ARBA" id="ARBA00022840"/>
    </source>
</evidence>
<accession>A0A367ZV21</accession>
<organism evidence="5 6">
    <name type="scientific">Candidatus Ozemobacter sibiricus</name>
    <dbReference type="NCBI Taxonomy" id="2268124"/>
    <lineage>
        <taxon>Bacteria</taxon>
        <taxon>Candidatus Ozemobacteria</taxon>
        <taxon>Candidatus Ozemobacterales</taxon>
        <taxon>Candidatus Ozemobacteraceae</taxon>
        <taxon>Candidatus Ozemobacter</taxon>
    </lineage>
</organism>
<evidence type="ECO:0000313" key="5">
    <source>
        <dbReference type="EMBL" id="RCK81212.1"/>
    </source>
</evidence>
<dbReference type="GO" id="GO:0005524">
    <property type="term" value="F:ATP binding"/>
    <property type="evidence" value="ECO:0007669"/>
    <property type="project" value="UniProtKB-KW"/>
</dbReference>
<dbReference type="Pfam" id="PF17912">
    <property type="entry name" value="OB_MalK"/>
    <property type="match status" value="1"/>
</dbReference>
<evidence type="ECO:0000259" key="4">
    <source>
        <dbReference type="PROSITE" id="PS50893"/>
    </source>
</evidence>
<comment type="caution">
    <text evidence="5">The sequence shown here is derived from an EMBL/GenBank/DDBJ whole genome shotgun (WGS) entry which is preliminary data.</text>
</comment>
<keyword evidence="3 5" id="KW-0067">ATP-binding</keyword>
<dbReference type="InterPro" id="IPR008995">
    <property type="entry name" value="Mo/tungstate-bd_C_term_dom"/>
</dbReference>
<dbReference type="Gene3D" id="2.40.50.100">
    <property type="match status" value="1"/>
</dbReference>
<reference evidence="5 6" key="1">
    <citation type="submission" date="2018-05" db="EMBL/GenBank/DDBJ databases">
        <title>A metagenomic window into the 2 km-deep terrestrial subsurface aquifer revealed taxonomically and functionally diverse microbial community comprising novel uncultured bacterial lineages.</title>
        <authorList>
            <person name="Kadnikov V.V."/>
            <person name="Mardanov A.V."/>
            <person name="Beletsky A.V."/>
            <person name="Banks D."/>
            <person name="Pimenov N.V."/>
            <person name="Frank Y.A."/>
            <person name="Karnachuk O.V."/>
            <person name="Ravin N.V."/>
        </authorList>
    </citation>
    <scope>NUCLEOTIDE SEQUENCE [LARGE SCALE GENOMIC DNA]</scope>
    <source>
        <strain evidence="5">BY5</strain>
    </source>
</reference>
<dbReference type="InterPro" id="IPR047641">
    <property type="entry name" value="ABC_transpr_MalK/UgpC-like"/>
</dbReference>
<dbReference type="PANTHER" id="PTHR43875">
    <property type="entry name" value="MALTODEXTRIN IMPORT ATP-BINDING PROTEIN MSMX"/>
    <property type="match status" value="1"/>
</dbReference>
<dbReference type="PROSITE" id="PS50893">
    <property type="entry name" value="ABC_TRANSPORTER_2"/>
    <property type="match status" value="1"/>
</dbReference>
<dbReference type="InterPro" id="IPR012340">
    <property type="entry name" value="NA-bd_OB-fold"/>
</dbReference>
<evidence type="ECO:0000313" key="6">
    <source>
        <dbReference type="Proteomes" id="UP000252355"/>
    </source>
</evidence>
<dbReference type="Proteomes" id="UP000252355">
    <property type="component" value="Unassembled WGS sequence"/>
</dbReference>
<dbReference type="InterPro" id="IPR027417">
    <property type="entry name" value="P-loop_NTPase"/>
</dbReference>
<dbReference type="GO" id="GO:0008643">
    <property type="term" value="P:carbohydrate transport"/>
    <property type="evidence" value="ECO:0007669"/>
    <property type="project" value="InterPro"/>
</dbReference>
<keyword evidence="2" id="KW-0547">Nucleotide-binding</keyword>
<dbReference type="InterPro" id="IPR040582">
    <property type="entry name" value="OB_MalK-like"/>
</dbReference>
<dbReference type="GO" id="GO:0140359">
    <property type="term" value="F:ABC-type transporter activity"/>
    <property type="evidence" value="ECO:0007669"/>
    <property type="project" value="InterPro"/>
</dbReference>
<name>A0A367ZV21_9BACT</name>
<dbReference type="EMBL" id="QOQW01000002">
    <property type="protein sequence ID" value="RCK81212.1"/>
    <property type="molecule type" value="Genomic_DNA"/>
</dbReference>
<evidence type="ECO:0000256" key="2">
    <source>
        <dbReference type="ARBA" id="ARBA00022741"/>
    </source>
</evidence>
<proteinExistence type="predicted"/>
<dbReference type="InterPro" id="IPR015855">
    <property type="entry name" value="ABC_transpr_MalK-like"/>
</dbReference>
<feature type="domain" description="ABC transporter" evidence="4">
    <location>
        <begin position="4"/>
        <end position="236"/>
    </location>
</feature>
<protein>
    <submittedName>
        <fullName evidence="5">Carbohydrate ABC transporter ATP-binding protein</fullName>
    </submittedName>
</protein>
<dbReference type="SUPFAM" id="SSF50331">
    <property type="entry name" value="MOP-like"/>
    <property type="match status" value="1"/>
</dbReference>